<dbReference type="RefSeq" id="WP_059036642.1">
    <property type="nucleotide sequence ID" value="NZ_JAADZU010000054.1"/>
</dbReference>
<sequence>MATVGWATLQIIPSMQGVAATVSRGLGGLRQAGQQAGEDMGQGVADGLKRAESVVAKASNAVAKTREAEVAASAKVRIEEAKLQELRDKGITSGSRYLAAQERLRVANDRSIQATRNARAASEDLTDAQRRLADAQRDAANAQDESNDAAEEGGSALSGLGEKLKGLLGDFKGAALGAAGLGAAITAGIASNMDTEVINDKLAASLGMGPTEAAKYGKLTADIYRANFGESMEQVSESVGIVTSSLKGLSESGRNSMQGVTETALSFADTFGTEVEESVQTVSTLMSTGLVKDATQGFDLMTTAFQKVPAAMRGELPEILHEYGVNFQGLGFSGEQAFNLLVNASQKGKFALDKTGDALKEFSLIAVSAGQDEGLTEAFADIGLNATDMSKAIAEGGPGAQKALQDTAKGLLQITDPAERANTAVQLFGTPLEDLSVDQIPAFLEGLAGGQNNMEGFAGSAERMGETLNDNGTAKLEEFKRSLQGGLNDAVAKATTAVMDFSGWVKDNGVAVGVTAGILGVTLAPALITAAVGWAQTGIAATRSAATQLAASYRTVGGWIAMSASAVANAATTTAAWVASGVRSAAAWVALKAQAVASFVATAASAVMQGAVVAGAWVASSARTVAALTAQGIAFVAQKTAMVAGAVATGVMTAAQWALNSALLANPMTWIVVGIMALIAAIVLIATKTTWFQTAWEAVWNTVKAVFTAAWNGIKAAFEFVWNFIKNNWGTILAVLTGPIGIAVAVIVKYWDQIKAGFQAVWNFIANLGSTIWDTFRDGASAVKDWIAQKWDEVIGFFTGLPGRIKSAVAGLFDPIKNTFRDAINWVIAKWNDFSLGFKFTIPIINKEVSFNVNTPDLPMLAGGGRAGVDKHGKLYGPGTGTSDSILGIDRLTGMPTAFVSNREGVVKESAMDAGGDAVVAALNAGWVPSADYLHGMLPGFASGGRVGEPYGLPTGTSISYGGSGFPDWVTELGKKFDVKPSTYPGHQESDRGEAGYAPNPQHLNRGIDWSGTVDAMQGFADHLMSIAPNFDGLEQIIWQNPGTGKKSGWAGRSADTSGSYFAADYGGHQDHVHTRQSSAFGAATVDLGPVPPVVQATPTDPSTPTPIPETPATPTTPTTPTEPERAFSGRDRFKQLFTDLGGIAADSLIDIVGVGDWLDLADRYTIKSSDTAQTSATPPAETPAAPNAQTPAAPETPDSSQTPQAQVTPAVVTPVEPTMPTDVPEGGIAAGSPGAKEAFWKEWASYPGWRDQNQWFDTLRLFNGESGWNALAQNPSSTAFGVGQFLDTTWATVGEAKSDDVAVQARATAKYIKQRPDYGTPSKAWELWQSRSPHWYDQGGWLPEGLNLTMNATGGPEPILEQSQWDVAADAISTVKELAMSGAGVGGGGTTVINATFRDEAAFYAERRREARLGMTRYGSGRRRR</sequence>
<dbReference type="InterPro" id="IPR010090">
    <property type="entry name" value="Phage_tape_meas"/>
</dbReference>
<feature type="transmembrane region" description="Helical" evidence="2">
    <location>
        <begin position="665"/>
        <end position="686"/>
    </location>
</feature>
<feature type="transmembrane region" description="Helical" evidence="2">
    <location>
        <begin position="556"/>
        <end position="579"/>
    </location>
</feature>
<evidence type="ECO:0000313" key="5">
    <source>
        <dbReference type="Proteomes" id="UP000466307"/>
    </source>
</evidence>
<feature type="region of interest" description="Disordered" evidence="1">
    <location>
        <begin position="132"/>
        <end position="155"/>
    </location>
</feature>
<evidence type="ECO:0000256" key="1">
    <source>
        <dbReference type="SAM" id="MobiDB-lite"/>
    </source>
</evidence>
<dbReference type="Gene3D" id="1.20.120.20">
    <property type="entry name" value="Apolipoprotein"/>
    <property type="match status" value="1"/>
</dbReference>
<organism evidence="4 5">
    <name type="scientific">Gordonia desulfuricans</name>
    <dbReference type="NCBI Taxonomy" id="89051"/>
    <lineage>
        <taxon>Bacteria</taxon>
        <taxon>Bacillati</taxon>
        <taxon>Actinomycetota</taxon>
        <taxon>Actinomycetes</taxon>
        <taxon>Mycobacteriales</taxon>
        <taxon>Gordoniaceae</taxon>
        <taxon>Gordonia</taxon>
    </lineage>
</organism>
<gene>
    <name evidence="4" type="ORF">GYA93_15785</name>
</gene>
<feature type="transmembrane region" description="Helical" evidence="2">
    <location>
        <begin position="599"/>
        <end position="619"/>
    </location>
</feature>
<reference evidence="4 5" key="1">
    <citation type="submission" date="2020-01" db="EMBL/GenBank/DDBJ databases">
        <title>Investigation of new actinobacteria for the biodesulphurisation of diesel fuel.</title>
        <authorList>
            <person name="Athi Narayanan S.M."/>
        </authorList>
    </citation>
    <scope>NUCLEOTIDE SEQUENCE [LARGE SCALE GENOMIC DNA]</scope>
    <source>
        <strain evidence="4 5">213E</strain>
    </source>
</reference>
<feature type="region of interest" description="Disordered" evidence="1">
    <location>
        <begin position="982"/>
        <end position="1004"/>
    </location>
</feature>
<name>A0A7K3LRZ3_9ACTN</name>
<evidence type="ECO:0000256" key="2">
    <source>
        <dbReference type="SAM" id="Phobius"/>
    </source>
</evidence>
<feature type="domain" description="Phage tail tape measure protein" evidence="3">
    <location>
        <begin position="246"/>
        <end position="429"/>
    </location>
</feature>
<feature type="compositionally biased region" description="Low complexity" evidence="1">
    <location>
        <begin position="1113"/>
        <end position="1122"/>
    </location>
</feature>
<evidence type="ECO:0000313" key="4">
    <source>
        <dbReference type="EMBL" id="NDK91033.1"/>
    </source>
</evidence>
<keyword evidence="2" id="KW-1133">Transmembrane helix</keyword>
<dbReference type="Gene3D" id="1.10.530.10">
    <property type="match status" value="1"/>
</dbReference>
<keyword evidence="5" id="KW-1185">Reference proteome</keyword>
<feature type="region of interest" description="Disordered" evidence="1">
    <location>
        <begin position="1092"/>
        <end position="1130"/>
    </location>
</feature>
<evidence type="ECO:0000259" key="3">
    <source>
        <dbReference type="Pfam" id="PF10145"/>
    </source>
</evidence>
<comment type="caution">
    <text evidence="4">The sequence shown here is derived from an EMBL/GenBank/DDBJ whole genome shotgun (WGS) entry which is preliminary data.</text>
</comment>
<feature type="region of interest" description="Disordered" evidence="1">
    <location>
        <begin position="1170"/>
        <end position="1209"/>
    </location>
</feature>
<dbReference type="EMBL" id="JAADZU010000054">
    <property type="protein sequence ID" value="NDK91033.1"/>
    <property type="molecule type" value="Genomic_DNA"/>
</dbReference>
<protein>
    <recommendedName>
        <fullName evidence="3">Phage tail tape measure protein domain-containing protein</fullName>
    </recommendedName>
</protein>
<feature type="transmembrane region" description="Helical" evidence="2">
    <location>
        <begin position="732"/>
        <end position="751"/>
    </location>
</feature>
<proteinExistence type="predicted"/>
<feature type="compositionally biased region" description="Pro residues" evidence="1">
    <location>
        <begin position="1102"/>
        <end position="1112"/>
    </location>
</feature>
<accession>A0A7K3LRZ3</accession>
<feature type="transmembrane region" description="Helical" evidence="2">
    <location>
        <begin position="510"/>
        <end position="535"/>
    </location>
</feature>
<keyword evidence="2" id="KW-0472">Membrane</keyword>
<feature type="transmembrane region" description="Helical" evidence="2">
    <location>
        <begin position="640"/>
        <end position="659"/>
    </location>
</feature>
<dbReference type="Pfam" id="PF10145">
    <property type="entry name" value="PhageMin_Tail"/>
    <property type="match status" value="1"/>
</dbReference>
<feature type="compositionally biased region" description="Low complexity" evidence="1">
    <location>
        <begin position="1172"/>
        <end position="1209"/>
    </location>
</feature>
<keyword evidence="2" id="KW-0812">Transmembrane</keyword>
<dbReference type="Proteomes" id="UP000466307">
    <property type="component" value="Unassembled WGS sequence"/>
</dbReference>